<sequence length="671" mass="71838">MHDERDEPIEVTGADTFIPVAEPLAMGTPDEGDPILPPGVPVPLPGGPIPIPLPPIRLPCKLDFKEGCYRLTFQPTFRIAEFHGTLRVDKHGGEGTTVSGDLYRFPSIALPAPHDADGESPLPFPIPVPFPTRLNIPVYPRNKYSSYWKVTKLTVPLFMPCRITMTVEEYAYTQPPAGSSDGSFPATPSRTLTVVLTKATPPAGFSGPFFSGTVTQGGMDRGTITLGWVSSFFRRATVEIGVLAGSVVPDPVPAAGGGTEDFANVFATAGWNVTTIRNPTPIPVPAGVTATNCWSSADLHAVMLANRSPSADLDKTWWMHLLMVPAKMGCGRGVMYDTIGVPRDGVASFSDDGYPSGDSSNFGTAENKKQRDVPRAFMRSACHEVGHGFNQQHQEITGFGEPGADNSIMTTSPSVADVLGTATTGAAGVFPDNIRLGFNEHVRHHLIHFPDPVVRPGGMSFGTGHNTVVPQTDIDRVFLDDDQLALTIESAPRVKLGQPLAVSWKLTNKLGKPIPVPTDLRREALHARITVVTPTGATRTAPPAAIISDAGSIKYLAPGEARSAKTTLFYSSKGFTFRTPGQYTLKLDITWEYRGVPLGVRAEAGVWVDYPVSDADNEIASLMLHPDVGAMVATGGQTHHRPAAAALLQEAVTRHPEHPVTKAMAKYVSGR</sequence>
<dbReference type="EMBL" id="CP042425">
    <property type="protein sequence ID" value="QEL13210.1"/>
    <property type="molecule type" value="Genomic_DNA"/>
</dbReference>
<dbReference type="OrthoDB" id="827535at2"/>
<keyword evidence="3" id="KW-1185">Reference proteome</keyword>
<organism evidence="2 3">
    <name type="scientific">Limnoglobus roseus</name>
    <dbReference type="NCBI Taxonomy" id="2598579"/>
    <lineage>
        <taxon>Bacteria</taxon>
        <taxon>Pseudomonadati</taxon>
        <taxon>Planctomycetota</taxon>
        <taxon>Planctomycetia</taxon>
        <taxon>Gemmatales</taxon>
        <taxon>Gemmataceae</taxon>
        <taxon>Limnoglobus</taxon>
    </lineage>
</organism>
<dbReference type="AlphaFoldDB" id="A0A5C1A3P5"/>
<evidence type="ECO:0000313" key="2">
    <source>
        <dbReference type="EMBL" id="QEL13210.1"/>
    </source>
</evidence>
<dbReference type="Proteomes" id="UP000324974">
    <property type="component" value="Chromosome"/>
</dbReference>
<dbReference type="RefSeq" id="WP_149108194.1">
    <property type="nucleotide sequence ID" value="NZ_CP042425.1"/>
</dbReference>
<evidence type="ECO:0000313" key="3">
    <source>
        <dbReference type="Proteomes" id="UP000324974"/>
    </source>
</evidence>
<accession>A0A5C1A3P5</accession>
<protein>
    <submittedName>
        <fullName evidence="2">Uncharacterized protein</fullName>
    </submittedName>
</protein>
<gene>
    <name evidence="2" type="ORF">PX52LOC_00063</name>
</gene>
<dbReference type="KEGG" id="lrs:PX52LOC_00063"/>
<name>A0A5C1A3P5_9BACT</name>
<evidence type="ECO:0000256" key="1">
    <source>
        <dbReference type="SAM" id="MobiDB-lite"/>
    </source>
</evidence>
<feature type="region of interest" description="Disordered" evidence="1">
    <location>
        <begin position="350"/>
        <end position="371"/>
    </location>
</feature>
<reference evidence="3" key="1">
    <citation type="submission" date="2019-08" db="EMBL/GenBank/DDBJ databases">
        <title>Limnoglobus roseus gen. nov., sp. nov., a novel freshwater planctomycete with a giant genome from the family Gemmataceae.</title>
        <authorList>
            <person name="Kulichevskaya I.S."/>
            <person name="Naumoff D.G."/>
            <person name="Miroshnikov K."/>
            <person name="Ivanova A."/>
            <person name="Philippov D.A."/>
            <person name="Hakobyan A."/>
            <person name="Rijpstra I.C."/>
            <person name="Sinninghe Damste J.S."/>
            <person name="Liesack W."/>
            <person name="Dedysh S.N."/>
        </authorList>
    </citation>
    <scope>NUCLEOTIDE SEQUENCE [LARGE SCALE GENOMIC DNA]</scope>
    <source>
        <strain evidence="3">PX52</strain>
    </source>
</reference>
<proteinExistence type="predicted"/>